<evidence type="ECO:0000313" key="3">
    <source>
        <dbReference type="EMBL" id="SVA06310.1"/>
    </source>
</evidence>
<dbReference type="SUPFAM" id="SSF51556">
    <property type="entry name" value="Metallo-dependent hydrolases"/>
    <property type="match status" value="1"/>
</dbReference>
<dbReference type="Gene3D" id="3.20.20.140">
    <property type="entry name" value="Metal-dependent hydrolases"/>
    <property type="match status" value="1"/>
</dbReference>
<name>A0A381SQM1_9ZZZZ</name>
<sequence length="413" mass="45359">MLYLTKLHRSKTKLQLTYSGIKTLGQMFSQIISYFLVQCPTEVGLCDRIESVHFFRESNMASRRDFLKTVGSATAGMFVMGHALNAAAQSRREISIGGRRITVVDIHAHCVFPEVAEILQGTSFSGVGFADWQALSPARIDEMDRRGVDVQALSVNRYWWYSADRELASQVVRIQDEGLAVWCERYPERFVPLSSVALQFPDLAAEQLDYAVTELGARGASIGGHVEGEVPSSAKFDPFWAKAEELNVPVFMHPGGAPNVVKENGLTGRGDLGNIIGNPLETTVFLTHMIFDGTLDRFPNLKIVGAHGGGYLPSYLGRTEVACDVRNNADCANIKAPSEYLKDQILIDSMVFSEEGLRHLVAEVGASQIVYGTDIPFNWPDSLDLILNAPTLSSSEKELIAGGNLVQLLRIGF</sequence>
<feature type="domain" description="Amidohydrolase-related" evidence="2">
    <location>
        <begin position="104"/>
        <end position="409"/>
    </location>
</feature>
<dbReference type="GO" id="GO:0019748">
    <property type="term" value="P:secondary metabolic process"/>
    <property type="evidence" value="ECO:0007669"/>
    <property type="project" value="TreeGrafter"/>
</dbReference>
<dbReference type="GO" id="GO:0016831">
    <property type="term" value="F:carboxy-lyase activity"/>
    <property type="evidence" value="ECO:0007669"/>
    <property type="project" value="InterPro"/>
</dbReference>
<dbReference type="InterPro" id="IPR019546">
    <property type="entry name" value="TAT_signal_bac_arc"/>
</dbReference>
<dbReference type="Pfam" id="PF04909">
    <property type="entry name" value="Amidohydro_2"/>
    <property type="match status" value="1"/>
</dbReference>
<dbReference type="InterPro" id="IPR032466">
    <property type="entry name" value="Metal_Hydrolase"/>
</dbReference>
<dbReference type="InterPro" id="IPR032465">
    <property type="entry name" value="ACMSD"/>
</dbReference>
<dbReference type="PANTHER" id="PTHR21240:SF28">
    <property type="entry name" value="ISO-OROTATE DECARBOXYLASE (EUROFUNG)"/>
    <property type="match status" value="1"/>
</dbReference>
<dbReference type="EMBL" id="UINC01003436">
    <property type="protein sequence ID" value="SVA06310.1"/>
    <property type="molecule type" value="Genomic_DNA"/>
</dbReference>
<dbReference type="PANTHER" id="PTHR21240">
    <property type="entry name" value="2-AMINO-3-CARBOXYLMUCONATE-6-SEMIALDEHYDE DECARBOXYLASE"/>
    <property type="match status" value="1"/>
</dbReference>
<dbReference type="NCBIfam" id="TIGR01409">
    <property type="entry name" value="TAT_signal_seq"/>
    <property type="match status" value="1"/>
</dbReference>
<dbReference type="AlphaFoldDB" id="A0A381SQM1"/>
<dbReference type="GO" id="GO:0016787">
    <property type="term" value="F:hydrolase activity"/>
    <property type="evidence" value="ECO:0007669"/>
    <property type="project" value="InterPro"/>
</dbReference>
<keyword evidence="1" id="KW-0456">Lyase</keyword>
<reference evidence="3" key="1">
    <citation type="submission" date="2018-05" db="EMBL/GenBank/DDBJ databases">
        <authorList>
            <person name="Lanie J.A."/>
            <person name="Ng W.-L."/>
            <person name="Kazmierczak K.M."/>
            <person name="Andrzejewski T.M."/>
            <person name="Davidsen T.M."/>
            <person name="Wayne K.J."/>
            <person name="Tettelin H."/>
            <person name="Glass J.I."/>
            <person name="Rusch D."/>
            <person name="Podicherti R."/>
            <person name="Tsui H.-C.T."/>
            <person name="Winkler M.E."/>
        </authorList>
    </citation>
    <scope>NUCLEOTIDE SEQUENCE</scope>
</reference>
<protein>
    <recommendedName>
        <fullName evidence="2">Amidohydrolase-related domain-containing protein</fullName>
    </recommendedName>
</protein>
<dbReference type="InterPro" id="IPR006680">
    <property type="entry name" value="Amidohydro-rel"/>
</dbReference>
<dbReference type="GO" id="GO:0005737">
    <property type="term" value="C:cytoplasm"/>
    <property type="evidence" value="ECO:0007669"/>
    <property type="project" value="TreeGrafter"/>
</dbReference>
<organism evidence="3">
    <name type="scientific">marine metagenome</name>
    <dbReference type="NCBI Taxonomy" id="408172"/>
    <lineage>
        <taxon>unclassified sequences</taxon>
        <taxon>metagenomes</taxon>
        <taxon>ecological metagenomes</taxon>
    </lineage>
</organism>
<proteinExistence type="predicted"/>
<accession>A0A381SQM1</accession>
<evidence type="ECO:0000256" key="1">
    <source>
        <dbReference type="ARBA" id="ARBA00023239"/>
    </source>
</evidence>
<gene>
    <name evidence="3" type="ORF">METZ01_LOCUS59164</name>
</gene>
<evidence type="ECO:0000259" key="2">
    <source>
        <dbReference type="Pfam" id="PF04909"/>
    </source>
</evidence>